<comment type="caution">
    <text evidence="2">The sequence shown here is derived from an EMBL/GenBank/DDBJ whole genome shotgun (WGS) entry which is preliminary data.</text>
</comment>
<proteinExistence type="predicted"/>
<dbReference type="Proteomes" id="UP000774130">
    <property type="component" value="Unassembled WGS sequence"/>
</dbReference>
<reference evidence="2 3" key="1">
    <citation type="submission" date="2021-06" db="EMBL/GenBank/DDBJ databases">
        <title>Enterococcus alishanensis sp. nov., a novel lactic acid bacterium isolated from fresh coffee beans.</title>
        <authorList>
            <person name="Chen Y.-S."/>
        </authorList>
    </citation>
    <scope>NUCLEOTIDE SEQUENCE [LARGE SCALE GENOMIC DNA]</scope>
    <source>
        <strain evidence="2 3">ALS3</strain>
    </source>
</reference>
<protein>
    <submittedName>
        <fullName evidence="2">FIVAR domain-containing protein</fullName>
    </submittedName>
</protein>
<feature type="domain" description="DUF5648" evidence="1">
    <location>
        <begin position="36"/>
        <end position="164"/>
    </location>
</feature>
<dbReference type="InterPro" id="IPR043708">
    <property type="entry name" value="DUF5648"/>
</dbReference>
<gene>
    <name evidence="2" type="ORF">KUA55_00810</name>
</gene>
<dbReference type="Pfam" id="PF07554">
    <property type="entry name" value="FIVAR"/>
    <property type="match status" value="3"/>
</dbReference>
<dbReference type="EMBL" id="JAHUZB010000001">
    <property type="protein sequence ID" value="MBV7389203.1"/>
    <property type="molecule type" value="Genomic_DNA"/>
</dbReference>
<dbReference type="Pfam" id="PF18885">
    <property type="entry name" value="DUF5648"/>
    <property type="match status" value="1"/>
</dbReference>
<organism evidence="2 3">
    <name type="scientific">Enterococcus alishanensis</name>
    <dbReference type="NCBI Taxonomy" id="1303817"/>
    <lineage>
        <taxon>Bacteria</taxon>
        <taxon>Bacillati</taxon>
        <taxon>Bacillota</taxon>
        <taxon>Bacilli</taxon>
        <taxon>Lactobacillales</taxon>
        <taxon>Enterococcaceae</taxon>
        <taxon>Enterococcus</taxon>
    </lineage>
</organism>
<name>A0ABS6T8H6_9ENTE</name>
<evidence type="ECO:0000259" key="1">
    <source>
        <dbReference type="Pfam" id="PF18885"/>
    </source>
</evidence>
<keyword evidence="3" id="KW-1185">Reference proteome</keyword>
<evidence type="ECO:0000313" key="3">
    <source>
        <dbReference type="Proteomes" id="UP000774130"/>
    </source>
</evidence>
<accession>A0ABS6T8H6</accession>
<dbReference type="RefSeq" id="WP_218324270.1">
    <property type="nucleotide sequence ID" value="NZ_JAHUZB010000001.1"/>
</dbReference>
<sequence>MKRTILVSLGVLFGLSIVAYGGQQVLAASNDSNTTLYRVYNPNSGEHFYTESASERDNLVKQGWTNENDAWQVPVKGDIVYRLYNSNAGDHFYTKSESEYNWLGKQGWTQEGQAFLSDTVKKVPVYRDYNPNATSGAHFYTTSLSEHTGLDKLGWVNEEVAFYAASNSSSETVVNKDILNTLIKKVENTESSNYTAASFADFQTALAAAKKVSAEEKATQVEVDAATTNLQNTFNNLEKVAVVDKAELSAKITAAKAIKGDDYTDASYAALQAKIDASETILNKSDATQAEVNEQVTALQTAIDQLAEKPLDPAIVPVNTTISKLTDLSNQPNSSFVASSYTVSSWNKYSAALTAAQNLINASKTGAVTNDSAEKVNTDLQTAFNQLQFIKNLNTMFAYGKSLTINSSAISDEMKKEVNDNGKETTVLAYVQNYVQSAYNGYFVTNGDGVDFAAFLSDISPADIVKTEDFIKNNFIENETYTITDGKGESVTVSAPLLKDASELESKLVTAPTIDWNK</sequence>
<evidence type="ECO:0000313" key="2">
    <source>
        <dbReference type="EMBL" id="MBV7389203.1"/>
    </source>
</evidence>